<dbReference type="Proteomes" id="UP000440578">
    <property type="component" value="Unassembled WGS sequence"/>
</dbReference>
<evidence type="ECO:0000259" key="11">
    <source>
        <dbReference type="PROSITE" id="PS50948"/>
    </source>
</evidence>
<evidence type="ECO:0000256" key="9">
    <source>
        <dbReference type="SAM" id="MobiDB-lite"/>
    </source>
</evidence>
<feature type="compositionally biased region" description="Polar residues" evidence="9">
    <location>
        <begin position="397"/>
        <end position="407"/>
    </location>
</feature>
<dbReference type="GO" id="GO:0006508">
    <property type="term" value="P:proteolysis"/>
    <property type="evidence" value="ECO:0007669"/>
    <property type="project" value="UniProtKB-KW"/>
</dbReference>
<dbReference type="PROSITE" id="PS50948">
    <property type="entry name" value="PAN"/>
    <property type="match status" value="2"/>
</dbReference>
<dbReference type="PROSITE" id="PS50240">
    <property type="entry name" value="TRYPSIN_DOM"/>
    <property type="match status" value="1"/>
</dbReference>
<dbReference type="Pfam" id="PF00089">
    <property type="entry name" value="Trypsin"/>
    <property type="match status" value="1"/>
</dbReference>
<dbReference type="PANTHER" id="PTHR24252">
    <property type="entry name" value="ACROSIN-RELATED"/>
    <property type="match status" value="1"/>
</dbReference>
<dbReference type="GO" id="GO:0004252">
    <property type="term" value="F:serine-type endopeptidase activity"/>
    <property type="evidence" value="ECO:0007669"/>
    <property type="project" value="InterPro"/>
</dbReference>
<keyword evidence="6 7" id="KW-1015">Disulfide bond</keyword>
<dbReference type="GO" id="GO:0007599">
    <property type="term" value="P:hemostasis"/>
    <property type="evidence" value="ECO:0007669"/>
    <property type="project" value="UniProtKB-KW"/>
</dbReference>
<dbReference type="EMBL" id="VIIS01001481">
    <property type="protein sequence ID" value="KAF0297548.1"/>
    <property type="molecule type" value="Genomic_DNA"/>
</dbReference>
<evidence type="ECO:0000256" key="2">
    <source>
        <dbReference type="ARBA" id="ARBA00022696"/>
    </source>
</evidence>
<dbReference type="Gene3D" id="4.10.400.10">
    <property type="entry name" value="Low-density Lipoprotein Receptor"/>
    <property type="match status" value="1"/>
</dbReference>
<dbReference type="InterPro" id="IPR033116">
    <property type="entry name" value="TRYPSIN_SER"/>
</dbReference>
<dbReference type="InterPro" id="IPR001254">
    <property type="entry name" value="Trypsin_dom"/>
</dbReference>
<dbReference type="SUPFAM" id="SSF50494">
    <property type="entry name" value="Trypsin-like serine proteases"/>
    <property type="match status" value="1"/>
</dbReference>
<feature type="domain" description="Peptidase S1" evidence="10">
    <location>
        <begin position="510"/>
        <end position="759"/>
    </location>
</feature>
<dbReference type="PRINTS" id="PR00722">
    <property type="entry name" value="CHYMOTRYPSIN"/>
</dbReference>
<keyword evidence="3" id="KW-0677">Repeat</keyword>
<proteinExistence type="predicted"/>
<keyword evidence="1 8" id="KW-0645">Protease</keyword>
<dbReference type="InterPro" id="IPR036055">
    <property type="entry name" value="LDL_receptor-like_sf"/>
</dbReference>
<dbReference type="InterPro" id="IPR043504">
    <property type="entry name" value="Peptidase_S1_PA_chymotrypsin"/>
</dbReference>
<feature type="compositionally biased region" description="Low complexity" evidence="9">
    <location>
        <begin position="444"/>
        <end position="474"/>
    </location>
</feature>
<dbReference type="PANTHER" id="PTHR24252:SF7">
    <property type="entry name" value="HYALIN"/>
    <property type="match status" value="1"/>
</dbReference>
<dbReference type="Gene3D" id="2.40.10.10">
    <property type="entry name" value="Trypsin-like serine proteases"/>
    <property type="match status" value="1"/>
</dbReference>
<dbReference type="AlphaFoldDB" id="A0A6A4W6B1"/>
<dbReference type="InterPro" id="IPR009003">
    <property type="entry name" value="Peptidase_S1_PA"/>
</dbReference>
<evidence type="ECO:0000256" key="1">
    <source>
        <dbReference type="ARBA" id="ARBA00022670"/>
    </source>
</evidence>
<organism evidence="12 13">
    <name type="scientific">Amphibalanus amphitrite</name>
    <name type="common">Striped barnacle</name>
    <name type="synonym">Balanus amphitrite</name>
    <dbReference type="NCBI Taxonomy" id="1232801"/>
    <lineage>
        <taxon>Eukaryota</taxon>
        <taxon>Metazoa</taxon>
        <taxon>Ecdysozoa</taxon>
        <taxon>Arthropoda</taxon>
        <taxon>Crustacea</taxon>
        <taxon>Multicrustacea</taxon>
        <taxon>Cirripedia</taxon>
        <taxon>Thoracica</taxon>
        <taxon>Thoracicalcarea</taxon>
        <taxon>Balanomorpha</taxon>
        <taxon>Balanoidea</taxon>
        <taxon>Balanidae</taxon>
        <taxon>Amphibalaninae</taxon>
        <taxon>Amphibalanus</taxon>
    </lineage>
</organism>
<dbReference type="PROSITE" id="PS00135">
    <property type="entry name" value="TRYPSIN_SER"/>
    <property type="match status" value="1"/>
</dbReference>
<dbReference type="OrthoDB" id="6380398at2759"/>
<keyword evidence="4 8" id="KW-0378">Hydrolase</keyword>
<dbReference type="InterPro" id="IPR002172">
    <property type="entry name" value="LDrepeatLR_classA_rpt"/>
</dbReference>
<dbReference type="CDD" id="cd00112">
    <property type="entry name" value="LDLa"/>
    <property type="match status" value="1"/>
</dbReference>
<gene>
    <name evidence="12" type="primary">HABP2_2</name>
    <name evidence="12" type="ORF">FJT64_004998</name>
</gene>
<dbReference type="SMART" id="SM00192">
    <property type="entry name" value="LDLa"/>
    <property type="match status" value="2"/>
</dbReference>
<evidence type="ECO:0000313" key="12">
    <source>
        <dbReference type="EMBL" id="KAF0297548.1"/>
    </source>
</evidence>
<comment type="caution">
    <text evidence="12">The sequence shown here is derived from an EMBL/GenBank/DDBJ whole genome shotgun (WGS) entry which is preliminary data.</text>
</comment>
<keyword evidence="2" id="KW-0356">Hemostasis</keyword>
<comment type="caution">
    <text evidence="7">Lacks conserved residue(s) required for the propagation of feature annotation.</text>
</comment>
<dbReference type="SMART" id="SM00020">
    <property type="entry name" value="Tryp_SPc"/>
    <property type="match status" value="1"/>
</dbReference>
<evidence type="ECO:0000256" key="7">
    <source>
        <dbReference type="PROSITE-ProRule" id="PRU00124"/>
    </source>
</evidence>
<dbReference type="InterPro" id="IPR018114">
    <property type="entry name" value="TRYPSIN_HIS"/>
</dbReference>
<feature type="disulfide bond" evidence="7">
    <location>
        <begin position="97"/>
        <end position="112"/>
    </location>
</feature>
<evidence type="ECO:0000259" key="10">
    <source>
        <dbReference type="PROSITE" id="PS50240"/>
    </source>
</evidence>
<name>A0A6A4W6B1_AMPAM</name>
<dbReference type="SUPFAM" id="SSF57424">
    <property type="entry name" value="LDL receptor-like module"/>
    <property type="match status" value="1"/>
</dbReference>
<feature type="region of interest" description="Disordered" evidence="9">
    <location>
        <begin position="397"/>
        <end position="474"/>
    </location>
</feature>
<evidence type="ECO:0000256" key="5">
    <source>
        <dbReference type="ARBA" id="ARBA00022825"/>
    </source>
</evidence>
<keyword evidence="13" id="KW-1185">Reference proteome</keyword>
<evidence type="ECO:0000256" key="4">
    <source>
        <dbReference type="ARBA" id="ARBA00022801"/>
    </source>
</evidence>
<evidence type="ECO:0000256" key="8">
    <source>
        <dbReference type="RuleBase" id="RU363034"/>
    </source>
</evidence>
<dbReference type="InterPro" id="IPR001314">
    <property type="entry name" value="Peptidase_S1A"/>
</dbReference>
<feature type="disulfide bond" evidence="7">
    <location>
        <begin position="239"/>
        <end position="254"/>
    </location>
</feature>
<accession>A0A6A4W6B1</accession>
<reference evidence="12 13" key="1">
    <citation type="submission" date="2019-07" db="EMBL/GenBank/DDBJ databases">
        <title>Draft genome assembly of a fouling barnacle, Amphibalanus amphitrite (Darwin, 1854): The first reference genome for Thecostraca.</title>
        <authorList>
            <person name="Kim W."/>
        </authorList>
    </citation>
    <scope>NUCLEOTIDE SEQUENCE [LARGE SCALE GENOMIC DNA]</scope>
    <source>
        <strain evidence="12">SNU_AA5</strain>
        <tissue evidence="12">Soma without cirri and trophi</tissue>
    </source>
</reference>
<protein>
    <submittedName>
        <fullName evidence="12">Hyaluronan-binding protein 2</fullName>
    </submittedName>
</protein>
<evidence type="ECO:0000313" key="13">
    <source>
        <dbReference type="Proteomes" id="UP000440578"/>
    </source>
</evidence>
<evidence type="ECO:0000256" key="6">
    <source>
        <dbReference type="ARBA" id="ARBA00023157"/>
    </source>
</evidence>
<dbReference type="CDD" id="cd00190">
    <property type="entry name" value="Tryp_SPc"/>
    <property type="match status" value="1"/>
</dbReference>
<sequence length="763" mass="80916">MHYHSASYEAALLRNRWFDLLLFTAGCVPREIPASAASAWVGAPPPDDASGTATVGGQQQRRRRRRGLLVSDTECSLENLCDPSARPRVCYYNADICDGEQDCSSGRDELFCDECLCPYERVDGVTASVPDSAVRYWIGVNLKGCARACNDIESGCVGFSFNALNEGEHRCRIFFQSGSFVASNIGASLYIRNEPSTPRLGRGGADALQMAPPAVDCSRSDVHPCPSGNGQCVPYSQLCDGVQQCSGNSEEFGCPLYLKIYSRLDGKTIGSYSSPLPAVSRDTCAAYCLYHSTEHPKCLFFAYRSSNRQCLIGCSSCGDSPQVIDETGSEFYSVHVAGTAALVAAIVDFGASPSNRDAANFESLRPTVHQLTESLKTLGISIPDLRSSDAVSTLLNPTRTAVPSASTIGPGSVPRPPPRGKPPGNQPNSGQAQDQFFGRPPTLAAPNNAPAAPSSSFSGSVAPAAAPTATPQLPAQSSQLFADCGRRPLDPLSARTQLRVIPAGRTSNRVVGGEPATYGTYPWQAQIELYSDAGHFEHHCGGALISERLVLTAAHCLEPARTRLQVKLGQHDRRDASEQFEQTFAVENMLSHPGYRSDSARGASDDIGVMKLRLRFGRPVVFSSHVQPLCLPSGPPTVGQECHVSGWGKTDAGLPDSPRSAADVLHGVVVPVISDTLCAARELYGSRFAAGRMLCAGHLAGGADSCQGDSGGPLVCPGGDGRWQLAGIVSFGEGCGAALKPGVYTRVDHYVPWIRAVAQSLGK</sequence>
<dbReference type="InterPro" id="IPR003609">
    <property type="entry name" value="Pan_app"/>
</dbReference>
<feature type="compositionally biased region" description="Pro residues" evidence="9">
    <location>
        <begin position="413"/>
        <end position="425"/>
    </location>
</feature>
<feature type="domain" description="Apple" evidence="11">
    <location>
        <begin position="112"/>
        <end position="194"/>
    </location>
</feature>
<feature type="domain" description="Apple" evidence="11">
    <location>
        <begin position="254"/>
        <end position="336"/>
    </location>
</feature>
<keyword evidence="5 8" id="KW-0720">Serine protease</keyword>
<dbReference type="PROSITE" id="PS50068">
    <property type="entry name" value="LDLRA_2"/>
    <property type="match status" value="2"/>
</dbReference>
<dbReference type="FunFam" id="2.40.10.10:FF:000003">
    <property type="entry name" value="Transmembrane serine protease 3"/>
    <property type="match status" value="1"/>
</dbReference>
<evidence type="ECO:0000256" key="3">
    <source>
        <dbReference type="ARBA" id="ARBA00022737"/>
    </source>
</evidence>
<dbReference type="PROSITE" id="PS00134">
    <property type="entry name" value="TRYPSIN_HIS"/>
    <property type="match status" value="1"/>
</dbReference>